<keyword evidence="5" id="KW-1185">Reference proteome</keyword>
<accession>A0ABX3A3B5</accession>
<organism evidence="4 5">
    <name type="scientific">Piscirickettsia litoralis</name>
    <dbReference type="NCBI Taxonomy" id="1891921"/>
    <lineage>
        <taxon>Bacteria</taxon>
        <taxon>Pseudomonadati</taxon>
        <taxon>Pseudomonadota</taxon>
        <taxon>Gammaproteobacteria</taxon>
        <taxon>Thiotrichales</taxon>
        <taxon>Piscirickettsiaceae</taxon>
        <taxon>Piscirickettsia</taxon>
    </lineage>
</organism>
<dbReference type="EC" id="2.7.13.3" evidence="2"/>
<dbReference type="Pfam" id="PF00512">
    <property type="entry name" value="HisKA"/>
    <property type="match status" value="1"/>
</dbReference>
<feature type="domain" description="Signal transduction histidine kinase dimerisation/phosphoacceptor" evidence="3">
    <location>
        <begin position="21"/>
        <end position="54"/>
    </location>
</feature>
<proteinExistence type="predicted"/>
<gene>
    <name evidence="4" type="ORF">BGC07_01855</name>
</gene>
<evidence type="ECO:0000313" key="5">
    <source>
        <dbReference type="Proteomes" id="UP000094329"/>
    </source>
</evidence>
<sequence>MKDLAMVQQQLLQSSKMASIGQLAAGVAHEINNPISFVKNNLSMLHKYMLDVRKYFKDQEPFFKRK</sequence>
<comment type="catalytic activity">
    <reaction evidence="1">
        <text>ATP + protein L-histidine = ADP + protein N-phospho-L-histidine.</text>
        <dbReference type="EC" id="2.7.13.3"/>
    </reaction>
</comment>
<dbReference type="InterPro" id="IPR036097">
    <property type="entry name" value="HisK_dim/P_sf"/>
</dbReference>
<dbReference type="Proteomes" id="UP000094329">
    <property type="component" value="Unassembled WGS sequence"/>
</dbReference>
<dbReference type="InterPro" id="IPR003661">
    <property type="entry name" value="HisK_dim/P_dom"/>
</dbReference>
<evidence type="ECO:0000259" key="3">
    <source>
        <dbReference type="Pfam" id="PF00512"/>
    </source>
</evidence>
<evidence type="ECO:0000256" key="1">
    <source>
        <dbReference type="ARBA" id="ARBA00000085"/>
    </source>
</evidence>
<evidence type="ECO:0000313" key="4">
    <source>
        <dbReference type="EMBL" id="ODN41935.1"/>
    </source>
</evidence>
<dbReference type="CDD" id="cd00082">
    <property type="entry name" value="HisKA"/>
    <property type="match status" value="1"/>
</dbReference>
<dbReference type="SUPFAM" id="SSF47384">
    <property type="entry name" value="Homodimeric domain of signal transducing histidine kinase"/>
    <property type="match status" value="1"/>
</dbReference>
<reference evidence="4 5" key="1">
    <citation type="submission" date="2016-08" db="EMBL/GenBank/DDBJ databases">
        <title>Draft genome sequence of Candidatus Piscirickettsia litoralis, from seawater.</title>
        <authorList>
            <person name="Wan X."/>
            <person name="Lee A.J."/>
            <person name="Hou S."/>
            <person name="Donachie S.P."/>
        </authorList>
    </citation>
    <scope>NUCLEOTIDE SEQUENCE [LARGE SCALE GENOMIC DNA]</scope>
    <source>
        <strain evidence="4 5">Y2</strain>
    </source>
</reference>
<name>A0ABX3A3B5_9GAMM</name>
<comment type="caution">
    <text evidence="4">The sequence shown here is derived from an EMBL/GenBank/DDBJ whole genome shotgun (WGS) entry which is preliminary data.</text>
</comment>
<dbReference type="EMBL" id="MDTU01000001">
    <property type="protein sequence ID" value="ODN41935.1"/>
    <property type="molecule type" value="Genomic_DNA"/>
</dbReference>
<dbReference type="Gene3D" id="1.10.287.130">
    <property type="match status" value="1"/>
</dbReference>
<evidence type="ECO:0000256" key="2">
    <source>
        <dbReference type="ARBA" id="ARBA00012438"/>
    </source>
</evidence>
<protein>
    <recommendedName>
        <fullName evidence="2">histidine kinase</fullName>
        <ecNumber evidence="2">2.7.13.3</ecNumber>
    </recommendedName>
</protein>